<accession>A0A284RT52</accession>
<evidence type="ECO:0000313" key="3">
    <source>
        <dbReference type="Proteomes" id="UP000219338"/>
    </source>
</evidence>
<dbReference type="EMBL" id="FUEG01000015">
    <property type="protein sequence ID" value="SJL11938.1"/>
    <property type="molecule type" value="Genomic_DNA"/>
</dbReference>
<proteinExistence type="predicted"/>
<dbReference type="OrthoDB" id="2980645at2759"/>
<name>A0A284RT52_ARMOS</name>
<dbReference type="AlphaFoldDB" id="A0A284RT52"/>
<feature type="region of interest" description="Disordered" evidence="1">
    <location>
        <begin position="1"/>
        <end position="42"/>
    </location>
</feature>
<evidence type="ECO:0000313" key="2">
    <source>
        <dbReference type="EMBL" id="SJL11938.1"/>
    </source>
</evidence>
<evidence type="ECO:0000256" key="1">
    <source>
        <dbReference type="SAM" id="MobiDB-lite"/>
    </source>
</evidence>
<keyword evidence="3" id="KW-1185">Reference proteome</keyword>
<sequence>MSLYESGRSDSLPGDGGLSSSTNSPDATPRDGPRFAAAPNVPNSLTSFGTSVLTRDCIDQSALSTASSDRSMFEDAPDIDRLKTLIDSNRSTESLIERVRTLIDLFSQSNQTIPHWVRTHGIQPGTFRLDLLLTAMLNHAPGCVGPDRAERSQRYVAAAIYACRGDSKDTMDGLNALAITWFAHFLWICEFNGIGFELLTL</sequence>
<protein>
    <submittedName>
        <fullName evidence="2">Uncharacterized protein</fullName>
    </submittedName>
</protein>
<feature type="compositionally biased region" description="Low complexity" evidence="1">
    <location>
        <begin position="9"/>
        <end position="21"/>
    </location>
</feature>
<gene>
    <name evidence="2" type="ORF">ARMOST_15352</name>
</gene>
<reference evidence="3" key="1">
    <citation type="journal article" date="2017" name="Nat. Ecol. Evol.">
        <title>Genome expansion and lineage-specific genetic innovations in the forest pathogenic fungi Armillaria.</title>
        <authorList>
            <person name="Sipos G."/>
            <person name="Prasanna A.N."/>
            <person name="Walter M.C."/>
            <person name="O'Connor E."/>
            <person name="Balint B."/>
            <person name="Krizsan K."/>
            <person name="Kiss B."/>
            <person name="Hess J."/>
            <person name="Varga T."/>
            <person name="Slot J."/>
            <person name="Riley R."/>
            <person name="Boka B."/>
            <person name="Rigling D."/>
            <person name="Barry K."/>
            <person name="Lee J."/>
            <person name="Mihaltcheva S."/>
            <person name="LaButti K."/>
            <person name="Lipzen A."/>
            <person name="Waldron R."/>
            <person name="Moloney N.M."/>
            <person name="Sperisen C."/>
            <person name="Kredics L."/>
            <person name="Vagvoelgyi C."/>
            <person name="Patrignani A."/>
            <person name="Fitzpatrick D."/>
            <person name="Nagy I."/>
            <person name="Doyle S."/>
            <person name="Anderson J.B."/>
            <person name="Grigoriev I.V."/>
            <person name="Gueldener U."/>
            <person name="Muensterkoetter M."/>
            <person name="Nagy L.G."/>
        </authorList>
    </citation>
    <scope>NUCLEOTIDE SEQUENCE [LARGE SCALE GENOMIC DNA]</scope>
    <source>
        <strain evidence="3">C18/9</strain>
    </source>
</reference>
<dbReference type="Proteomes" id="UP000219338">
    <property type="component" value="Unassembled WGS sequence"/>
</dbReference>
<organism evidence="2 3">
    <name type="scientific">Armillaria ostoyae</name>
    <name type="common">Armillaria root rot fungus</name>
    <dbReference type="NCBI Taxonomy" id="47428"/>
    <lineage>
        <taxon>Eukaryota</taxon>
        <taxon>Fungi</taxon>
        <taxon>Dikarya</taxon>
        <taxon>Basidiomycota</taxon>
        <taxon>Agaricomycotina</taxon>
        <taxon>Agaricomycetes</taxon>
        <taxon>Agaricomycetidae</taxon>
        <taxon>Agaricales</taxon>
        <taxon>Marasmiineae</taxon>
        <taxon>Physalacriaceae</taxon>
        <taxon>Armillaria</taxon>
    </lineage>
</organism>